<dbReference type="Gramene" id="MELO3C031367.2.1">
    <property type="protein sequence ID" value="MELO3C031367.2.1"/>
    <property type="gene ID" value="MELO3C031367.2"/>
</dbReference>
<dbReference type="EnsemblPlants" id="MELO3C031367.2.1">
    <property type="protein sequence ID" value="MELO3C031367.2.1"/>
    <property type="gene ID" value="MELO3C031367.2"/>
</dbReference>
<dbReference type="AlphaFoldDB" id="A0A9I9EB81"/>
<proteinExistence type="predicted"/>
<accession>A0A9I9EB81</accession>
<protein>
    <submittedName>
        <fullName evidence="1">Uncharacterized protein</fullName>
    </submittedName>
</protein>
<reference evidence="1" key="1">
    <citation type="submission" date="2023-03" db="UniProtKB">
        <authorList>
            <consortium name="EnsemblPlants"/>
        </authorList>
    </citation>
    <scope>IDENTIFICATION</scope>
</reference>
<evidence type="ECO:0000313" key="1">
    <source>
        <dbReference type="EnsemblPlants" id="MELO3C031367.2.1"/>
    </source>
</evidence>
<name>A0A9I9EB81_CUCME</name>
<organism evidence="1">
    <name type="scientific">Cucumis melo</name>
    <name type="common">Muskmelon</name>
    <dbReference type="NCBI Taxonomy" id="3656"/>
    <lineage>
        <taxon>Eukaryota</taxon>
        <taxon>Viridiplantae</taxon>
        <taxon>Streptophyta</taxon>
        <taxon>Embryophyta</taxon>
        <taxon>Tracheophyta</taxon>
        <taxon>Spermatophyta</taxon>
        <taxon>Magnoliopsida</taxon>
        <taxon>eudicotyledons</taxon>
        <taxon>Gunneridae</taxon>
        <taxon>Pentapetalae</taxon>
        <taxon>rosids</taxon>
        <taxon>fabids</taxon>
        <taxon>Cucurbitales</taxon>
        <taxon>Cucurbitaceae</taxon>
        <taxon>Benincaseae</taxon>
        <taxon>Cucumis</taxon>
    </lineage>
</organism>
<sequence length="91" mass="10740">MIDFAIRFMDIYFNYENQRLAATHGTWRQKLTHLGHSSSVKKLNIEKRELKVKLNLLQTMCLKECRNDISDISNVLSLLRFTEFQMEGFIG</sequence>